<dbReference type="EMBL" id="UYSU01049161">
    <property type="protein sequence ID" value="VDM06148.1"/>
    <property type="molecule type" value="Genomic_DNA"/>
</dbReference>
<name>A0A183TTG4_SCHSO</name>
<proteinExistence type="predicted"/>
<gene>
    <name evidence="1" type="ORF">SSLN_LOCUS19762</name>
</gene>
<evidence type="ECO:0000313" key="1">
    <source>
        <dbReference type="EMBL" id="VDM06148.1"/>
    </source>
</evidence>
<reference evidence="3" key="1">
    <citation type="submission" date="2016-06" db="UniProtKB">
        <authorList>
            <consortium name="WormBaseParasite"/>
        </authorList>
    </citation>
    <scope>IDENTIFICATION</scope>
</reference>
<evidence type="ECO:0000313" key="3">
    <source>
        <dbReference type="WBParaSite" id="SSLN_0002049601-mRNA-1"/>
    </source>
</evidence>
<dbReference type="WBParaSite" id="SSLN_0002049601-mRNA-1">
    <property type="protein sequence ID" value="SSLN_0002049601-mRNA-1"/>
    <property type="gene ID" value="SSLN_0002049601"/>
</dbReference>
<sequence>MANTTQTEEVLEAWYSNTNSINRHVDLDAHYEGLRARLTDPRRPYANNSLSMFDQVQIHRRGILHPTAGGVNHNRDFKTFP</sequence>
<reference evidence="1 2" key="2">
    <citation type="submission" date="2018-11" db="EMBL/GenBank/DDBJ databases">
        <authorList>
            <consortium name="Pathogen Informatics"/>
        </authorList>
    </citation>
    <scope>NUCLEOTIDE SEQUENCE [LARGE SCALE GENOMIC DNA]</scope>
    <source>
        <strain evidence="1 2">NST_G2</strain>
    </source>
</reference>
<evidence type="ECO:0000313" key="2">
    <source>
        <dbReference type="Proteomes" id="UP000275846"/>
    </source>
</evidence>
<keyword evidence="2" id="KW-1185">Reference proteome</keyword>
<dbReference type="Proteomes" id="UP000275846">
    <property type="component" value="Unassembled WGS sequence"/>
</dbReference>
<accession>A0A183TTG4</accession>
<dbReference type="AlphaFoldDB" id="A0A183TTG4"/>
<organism evidence="3">
    <name type="scientific">Schistocephalus solidus</name>
    <name type="common">Tapeworm</name>
    <dbReference type="NCBI Taxonomy" id="70667"/>
    <lineage>
        <taxon>Eukaryota</taxon>
        <taxon>Metazoa</taxon>
        <taxon>Spiralia</taxon>
        <taxon>Lophotrochozoa</taxon>
        <taxon>Platyhelminthes</taxon>
        <taxon>Cestoda</taxon>
        <taxon>Eucestoda</taxon>
        <taxon>Diphyllobothriidea</taxon>
        <taxon>Diphyllobothriidae</taxon>
        <taxon>Schistocephalus</taxon>
    </lineage>
</organism>
<protein>
    <submittedName>
        <fullName evidence="3">Ring_hydroxyl_A domain-containing protein</fullName>
    </submittedName>
</protein>